<dbReference type="EMBL" id="BART01005683">
    <property type="protein sequence ID" value="GAG69103.1"/>
    <property type="molecule type" value="Genomic_DNA"/>
</dbReference>
<reference evidence="2" key="1">
    <citation type="journal article" date="2014" name="Front. Microbiol.">
        <title>High frequency of phylogenetically diverse reductive dehalogenase-homologous genes in deep subseafloor sedimentary metagenomes.</title>
        <authorList>
            <person name="Kawai M."/>
            <person name="Futagami T."/>
            <person name="Toyoda A."/>
            <person name="Takaki Y."/>
            <person name="Nishi S."/>
            <person name="Hori S."/>
            <person name="Arai W."/>
            <person name="Tsubouchi T."/>
            <person name="Morono Y."/>
            <person name="Uchiyama I."/>
            <person name="Ito T."/>
            <person name="Fujiyama A."/>
            <person name="Inagaki F."/>
            <person name="Takami H."/>
        </authorList>
    </citation>
    <scope>NUCLEOTIDE SEQUENCE</scope>
    <source>
        <strain evidence="2">Expedition CK06-06</strain>
    </source>
</reference>
<evidence type="ECO:0000313" key="2">
    <source>
        <dbReference type="EMBL" id="GAG69103.1"/>
    </source>
</evidence>
<name>X1A8N0_9ZZZZ</name>
<comment type="caution">
    <text evidence="2">The sequence shown here is derived from an EMBL/GenBank/DDBJ whole genome shotgun (WGS) entry which is preliminary data.</text>
</comment>
<feature type="region of interest" description="Disordered" evidence="1">
    <location>
        <begin position="1"/>
        <end position="26"/>
    </location>
</feature>
<gene>
    <name evidence="2" type="ORF">S01H4_12965</name>
</gene>
<protein>
    <submittedName>
        <fullName evidence="2">Uncharacterized protein</fullName>
    </submittedName>
</protein>
<proteinExistence type="predicted"/>
<feature type="non-terminal residue" evidence="2">
    <location>
        <position position="1"/>
    </location>
</feature>
<sequence>PEWIKDQATKAIKDGPPQPIPPGTTMMEQIPFFRRYKKKCKKDNNPCKIYAEVDNG</sequence>
<organism evidence="2">
    <name type="scientific">marine sediment metagenome</name>
    <dbReference type="NCBI Taxonomy" id="412755"/>
    <lineage>
        <taxon>unclassified sequences</taxon>
        <taxon>metagenomes</taxon>
        <taxon>ecological metagenomes</taxon>
    </lineage>
</organism>
<accession>X1A8N0</accession>
<dbReference type="AlphaFoldDB" id="X1A8N0"/>
<feature type="compositionally biased region" description="Basic and acidic residues" evidence="1">
    <location>
        <begin position="1"/>
        <end position="13"/>
    </location>
</feature>
<evidence type="ECO:0000256" key="1">
    <source>
        <dbReference type="SAM" id="MobiDB-lite"/>
    </source>
</evidence>